<name>A0A4R7CCM4_9HYPH</name>
<feature type="binding site" evidence="8">
    <location>
        <position position="95"/>
    </location>
    <ligand>
        <name>Mg(2+)</name>
        <dbReference type="ChEBI" id="CHEBI:18420"/>
    </ligand>
</feature>
<dbReference type="InterPro" id="IPR029060">
    <property type="entry name" value="PIN-like_dom_sf"/>
</dbReference>
<sequence>MRYLFDTNAVIALLRGHEQVDRLVRACTPDDIVLSAIVAYELHFGARKSARYAENDRRVRGLGFTVLDFTEEDARWAGDVRAKLEAAGTPIGPHDILIAGQALRRDLIVVTRNIREFQRVEGLAVEDWETS</sequence>
<dbReference type="GO" id="GO:0090729">
    <property type="term" value="F:toxin activity"/>
    <property type="evidence" value="ECO:0007669"/>
    <property type="project" value="UniProtKB-KW"/>
</dbReference>
<evidence type="ECO:0000256" key="2">
    <source>
        <dbReference type="ARBA" id="ARBA00022649"/>
    </source>
</evidence>
<keyword evidence="10" id="KW-0255">Endonuclease</keyword>
<keyword evidence="11" id="KW-1185">Reference proteome</keyword>
<dbReference type="Proteomes" id="UP000295122">
    <property type="component" value="Unassembled WGS sequence"/>
</dbReference>
<dbReference type="GO" id="GO:0004540">
    <property type="term" value="F:RNA nuclease activity"/>
    <property type="evidence" value="ECO:0007669"/>
    <property type="project" value="InterPro"/>
</dbReference>
<accession>A0A4R7CCM4</accession>
<dbReference type="Pfam" id="PF01850">
    <property type="entry name" value="PIN"/>
    <property type="match status" value="1"/>
</dbReference>
<feature type="binding site" evidence="8">
    <location>
        <position position="6"/>
    </location>
    <ligand>
        <name>Mg(2+)</name>
        <dbReference type="ChEBI" id="CHEBI:18420"/>
    </ligand>
</feature>
<comment type="function">
    <text evidence="8">Toxic component of a toxin-antitoxin (TA) system. An RNase.</text>
</comment>
<keyword evidence="8" id="KW-0800">Toxin</keyword>
<evidence type="ECO:0000256" key="6">
    <source>
        <dbReference type="ARBA" id="ARBA00022842"/>
    </source>
</evidence>
<keyword evidence="3 8" id="KW-0540">Nuclease</keyword>
<dbReference type="SUPFAM" id="SSF88723">
    <property type="entry name" value="PIN domain-like"/>
    <property type="match status" value="1"/>
</dbReference>
<dbReference type="CDD" id="cd18745">
    <property type="entry name" value="PIN_VapC4-5_FitB-like"/>
    <property type="match status" value="1"/>
</dbReference>
<comment type="similarity">
    <text evidence="7 8">Belongs to the PINc/VapC protein family.</text>
</comment>
<protein>
    <recommendedName>
        <fullName evidence="8">Ribonuclease VapC</fullName>
        <shortName evidence="8">RNase VapC</shortName>
        <ecNumber evidence="8">3.1.-.-</ecNumber>
    </recommendedName>
    <alternativeName>
        <fullName evidence="8">Toxin VapC</fullName>
    </alternativeName>
</protein>
<evidence type="ECO:0000256" key="3">
    <source>
        <dbReference type="ARBA" id="ARBA00022722"/>
    </source>
</evidence>
<dbReference type="InterPro" id="IPR022907">
    <property type="entry name" value="VapC_family"/>
</dbReference>
<evidence type="ECO:0000256" key="8">
    <source>
        <dbReference type="HAMAP-Rule" id="MF_00265"/>
    </source>
</evidence>
<keyword evidence="6 8" id="KW-0460">Magnesium</keyword>
<dbReference type="OrthoDB" id="9796690at2"/>
<dbReference type="InterPro" id="IPR002716">
    <property type="entry name" value="PIN_dom"/>
</dbReference>
<dbReference type="Gene3D" id="3.40.50.1010">
    <property type="entry name" value="5'-nuclease"/>
    <property type="match status" value="1"/>
</dbReference>
<dbReference type="GO" id="GO:0000287">
    <property type="term" value="F:magnesium ion binding"/>
    <property type="evidence" value="ECO:0007669"/>
    <property type="project" value="UniProtKB-UniRule"/>
</dbReference>
<evidence type="ECO:0000256" key="5">
    <source>
        <dbReference type="ARBA" id="ARBA00022801"/>
    </source>
</evidence>
<comment type="caution">
    <text evidence="10">The sequence shown here is derived from an EMBL/GenBank/DDBJ whole genome shotgun (WGS) entry which is preliminary data.</text>
</comment>
<dbReference type="RefSeq" id="WP_133769447.1">
    <property type="nucleotide sequence ID" value="NZ_SNZR01000011.1"/>
</dbReference>
<comment type="cofactor">
    <cofactor evidence="1 8">
        <name>Mg(2+)</name>
        <dbReference type="ChEBI" id="CHEBI:18420"/>
    </cofactor>
</comment>
<gene>
    <name evidence="8" type="primary">vapC</name>
    <name evidence="10" type="ORF">EV668_1855</name>
</gene>
<keyword evidence="4 8" id="KW-0479">Metal-binding</keyword>
<dbReference type="PANTHER" id="PTHR33653">
    <property type="entry name" value="RIBONUCLEASE VAPC2"/>
    <property type="match status" value="1"/>
</dbReference>
<keyword evidence="5 8" id="KW-0378">Hydrolase</keyword>
<organism evidence="10 11">
    <name type="scientific">Enterovirga rhinocerotis</name>
    <dbReference type="NCBI Taxonomy" id="1339210"/>
    <lineage>
        <taxon>Bacteria</taxon>
        <taxon>Pseudomonadati</taxon>
        <taxon>Pseudomonadota</taxon>
        <taxon>Alphaproteobacteria</taxon>
        <taxon>Hyphomicrobiales</taxon>
        <taxon>Methylobacteriaceae</taxon>
        <taxon>Enterovirga</taxon>
    </lineage>
</organism>
<dbReference type="GO" id="GO:0016787">
    <property type="term" value="F:hydrolase activity"/>
    <property type="evidence" value="ECO:0007669"/>
    <property type="project" value="UniProtKB-KW"/>
</dbReference>
<evidence type="ECO:0000256" key="1">
    <source>
        <dbReference type="ARBA" id="ARBA00001946"/>
    </source>
</evidence>
<evidence type="ECO:0000256" key="4">
    <source>
        <dbReference type="ARBA" id="ARBA00022723"/>
    </source>
</evidence>
<dbReference type="EC" id="3.1.-.-" evidence="8"/>
<keyword evidence="2 8" id="KW-1277">Toxin-antitoxin system</keyword>
<dbReference type="InterPro" id="IPR050556">
    <property type="entry name" value="Type_II_TA_system_RNase"/>
</dbReference>
<dbReference type="GO" id="GO:0004519">
    <property type="term" value="F:endonuclease activity"/>
    <property type="evidence" value="ECO:0007669"/>
    <property type="project" value="UniProtKB-KW"/>
</dbReference>
<evidence type="ECO:0000313" key="11">
    <source>
        <dbReference type="Proteomes" id="UP000295122"/>
    </source>
</evidence>
<dbReference type="EMBL" id="SNZR01000011">
    <property type="protein sequence ID" value="TDR94567.1"/>
    <property type="molecule type" value="Genomic_DNA"/>
</dbReference>
<dbReference type="AlphaFoldDB" id="A0A4R7CCM4"/>
<feature type="domain" description="PIN" evidence="9">
    <location>
        <begin position="3"/>
        <end position="122"/>
    </location>
</feature>
<dbReference type="PANTHER" id="PTHR33653:SF1">
    <property type="entry name" value="RIBONUCLEASE VAPC2"/>
    <property type="match status" value="1"/>
</dbReference>
<dbReference type="HAMAP" id="MF_00265">
    <property type="entry name" value="VapC_Nob1"/>
    <property type="match status" value="1"/>
</dbReference>
<evidence type="ECO:0000256" key="7">
    <source>
        <dbReference type="ARBA" id="ARBA00038093"/>
    </source>
</evidence>
<reference evidence="10 11" key="1">
    <citation type="submission" date="2019-03" db="EMBL/GenBank/DDBJ databases">
        <title>Genomic Encyclopedia of Type Strains, Phase IV (KMG-IV): sequencing the most valuable type-strain genomes for metagenomic binning, comparative biology and taxonomic classification.</title>
        <authorList>
            <person name="Goeker M."/>
        </authorList>
    </citation>
    <scope>NUCLEOTIDE SEQUENCE [LARGE SCALE GENOMIC DNA]</scope>
    <source>
        <strain evidence="10 11">DSM 25903</strain>
    </source>
</reference>
<evidence type="ECO:0000313" key="10">
    <source>
        <dbReference type="EMBL" id="TDR94567.1"/>
    </source>
</evidence>
<proteinExistence type="inferred from homology"/>
<evidence type="ECO:0000259" key="9">
    <source>
        <dbReference type="Pfam" id="PF01850"/>
    </source>
</evidence>